<dbReference type="Proteomes" id="UP000243723">
    <property type="component" value="Unassembled WGS sequence"/>
</dbReference>
<organism evidence="5 6">
    <name type="scientific">Elsinoe australis</name>
    <dbReference type="NCBI Taxonomy" id="40998"/>
    <lineage>
        <taxon>Eukaryota</taxon>
        <taxon>Fungi</taxon>
        <taxon>Dikarya</taxon>
        <taxon>Ascomycota</taxon>
        <taxon>Pezizomycotina</taxon>
        <taxon>Dothideomycetes</taxon>
        <taxon>Dothideomycetidae</taxon>
        <taxon>Myriangiales</taxon>
        <taxon>Elsinoaceae</taxon>
        <taxon>Elsinoe</taxon>
    </lineage>
</organism>
<dbReference type="InterPro" id="IPR020846">
    <property type="entry name" value="MFS_dom"/>
</dbReference>
<evidence type="ECO:0000313" key="5">
    <source>
        <dbReference type="EMBL" id="PSK55810.1"/>
    </source>
</evidence>
<feature type="domain" description="Major facilitator superfamily (MFS) profile" evidence="4">
    <location>
        <begin position="48"/>
        <end position="433"/>
    </location>
</feature>
<name>A0A2P8A5S3_9PEZI</name>
<dbReference type="InterPro" id="IPR011701">
    <property type="entry name" value="MFS"/>
</dbReference>
<dbReference type="GO" id="GO:0016020">
    <property type="term" value="C:membrane"/>
    <property type="evidence" value="ECO:0007669"/>
    <property type="project" value="UniProtKB-SubCell"/>
</dbReference>
<gene>
    <name evidence="5" type="ORF">B9Z65_4688</name>
</gene>
<dbReference type="PROSITE" id="PS50850">
    <property type="entry name" value="MFS"/>
    <property type="match status" value="1"/>
</dbReference>
<feature type="compositionally biased region" description="Polar residues" evidence="2">
    <location>
        <begin position="585"/>
        <end position="596"/>
    </location>
</feature>
<feature type="transmembrane region" description="Helical" evidence="3">
    <location>
        <begin position="403"/>
        <end position="425"/>
    </location>
</feature>
<feature type="region of interest" description="Disordered" evidence="2">
    <location>
        <begin position="461"/>
        <end position="596"/>
    </location>
</feature>
<feature type="compositionally biased region" description="Basic and acidic residues" evidence="2">
    <location>
        <begin position="461"/>
        <end position="471"/>
    </location>
</feature>
<feature type="transmembrane region" description="Helical" evidence="3">
    <location>
        <begin position="199"/>
        <end position="219"/>
    </location>
</feature>
<dbReference type="PANTHER" id="PTHR42910">
    <property type="entry name" value="TRANSPORTER SCO4007-RELATED"/>
    <property type="match status" value="1"/>
</dbReference>
<evidence type="ECO:0000259" key="4">
    <source>
        <dbReference type="PROSITE" id="PS50850"/>
    </source>
</evidence>
<proteinExistence type="predicted"/>
<feature type="transmembrane region" description="Helical" evidence="3">
    <location>
        <begin position="281"/>
        <end position="301"/>
    </location>
</feature>
<evidence type="ECO:0000313" key="6">
    <source>
        <dbReference type="Proteomes" id="UP000243723"/>
    </source>
</evidence>
<evidence type="ECO:0000256" key="3">
    <source>
        <dbReference type="SAM" id="Phobius"/>
    </source>
</evidence>
<feature type="transmembrane region" description="Helical" evidence="3">
    <location>
        <begin position="313"/>
        <end position="335"/>
    </location>
</feature>
<dbReference type="CDD" id="cd17324">
    <property type="entry name" value="MFS_NepI_like"/>
    <property type="match status" value="1"/>
</dbReference>
<sequence length="596" mass="65997">MKPHPPEPPQGIWQKSKAASSRIYDKLSWTPPECRWDPDSPPKFSLYLNLVFAWATAVSAANLYYTHPMLDVLARDFRVGEDDIAQVPTVIQAGYAIGLFTICPLGDVFKRRPLVLRLCLAANLLWIILCTTTNLRVFTGVGFICAFLTVTPQLMFPLVGDLAPASRRAAALSIVTSGLMFGQFLARFLAGIITTYTTWRVVMWTGFGLQLSSLVLLYLHMPDYPSTNPTGLSYAQNLLSMLRFLYTRPILLQACLTSYFTAATFSNFWTTLTLLLTGPRYNFPNLTVGLFALVILVPIALGPLYGRHVIDRFVPLFSMLSSQLICLIGIVVGTYTGRLGVSGLVVQAMLGDFGNQMSQTACRSNIYTIDAKAKNRVNTALMTFVFAGQMTGTAAGSSLYDRFGWVGSGTYSVVSILVALGVCLVRGPWEEGWVGWTGGWEVRKKNRNTADGKTLEKGVFEDTERGKKRGDGDEEMAAEAKETPSVPPVGIVRTWSNRIRAGGKVRSTQEEGSRISRWREEGLVEVPPDDRKDRNRDEDSEDDDESDELRRSKDDGESDGEQDGTQGIGRHASDGSRHTRFFSVRSGSMRSHQSRR</sequence>
<accession>A0A2P8A5S3</accession>
<reference evidence="5 6" key="1">
    <citation type="submission" date="2017-05" db="EMBL/GenBank/DDBJ databases">
        <title>Draft genome sequence of Elsinoe australis.</title>
        <authorList>
            <person name="Cheng Q."/>
        </authorList>
    </citation>
    <scope>NUCLEOTIDE SEQUENCE [LARGE SCALE GENOMIC DNA]</scope>
    <source>
        <strain evidence="5 6">NL1</strain>
    </source>
</reference>
<feature type="transmembrane region" description="Helical" evidence="3">
    <location>
        <begin position="141"/>
        <end position="159"/>
    </location>
</feature>
<evidence type="ECO:0000256" key="1">
    <source>
        <dbReference type="ARBA" id="ARBA00004141"/>
    </source>
</evidence>
<dbReference type="EMBL" id="NHZQ01000066">
    <property type="protein sequence ID" value="PSK55810.1"/>
    <property type="molecule type" value="Genomic_DNA"/>
</dbReference>
<feature type="compositionally biased region" description="Acidic residues" evidence="2">
    <location>
        <begin position="538"/>
        <end position="547"/>
    </location>
</feature>
<dbReference type="PANTHER" id="PTHR42910:SF1">
    <property type="entry name" value="MAJOR FACILITATOR SUPERFAMILY (MFS) PROFILE DOMAIN-CONTAINING PROTEIN"/>
    <property type="match status" value="1"/>
</dbReference>
<dbReference type="OrthoDB" id="2105912at2759"/>
<dbReference type="AlphaFoldDB" id="A0A2P8A5S3"/>
<keyword evidence="3" id="KW-1133">Transmembrane helix</keyword>
<comment type="subcellular location">
    <subcellularLocation>
        <location evidence="1">Membrane</location>
        <topology evidence="1">Multi-pass membrane protein</topology>
    </subcellularLocation>
</comment>
<feature type="transmembrane region" description="Helical" evidence="3">
    <location>
        <begin position="250"/>
        <end position="269"/>
    </location>
</feature>
<evidence type="ECO:0000256" key="2">
    <source>
        <dbReference type="SAM" id="MobiDB-lite"/>
    </source>
</evidence>
<dbReference type="Gene3D" id="1.20.1250.20">
    <property type="entry name" value="MFS general substrate transporter like domains"/>
    <property type="match status" value="1"/>
</dbReference>
<protein>
    <recommendedName>
        <fullName evidence="4">Major facilitator superfamily (MFS) profile domain-containing protein</fullName>
    </recommendedName>
</protein>
<keyword evidence="3" id="KW-0472">Membrane</keyword>
<feature type="transmembrane region" description="Helical" evidence="3">
    <location>
        <begin position="114"/>
        <end position="135"/>
    </location>
</feature>
<feature type="compositionally biased region" description="Basic and acidic residues" evidence="2">
    <location>
        <begin position="507"/>
        <end position="537"/>
    </location>
</feature>
<dbReference type="SUPFAM" id="SSF103473">
    <property type="entry name" value="MFS general substrate transporter"/>
    <property type="match status" value="1"/>
</dbReference>
<feature type="transmembrane region" description="Helical" evidence="3">
    <location>
        <begin position="171"/>
        <end position="193"/>
    </location>
</feature>
<comment type="caution">
    <text evidence="5">The sequence shown here is derived from an EMBL/GenBank/DDBJ whole genome shotgun (WGS) entry which is preliminary data.</text>
</comment>
<dbReference type="GO" id="GO:0022857">
    <property type="term" value="F:transmembrane transporter activity"/>
    <property type="evidence" value="ECO:0007669"/>
    <property type="project" value="InterPro"/>
</dbReference>
<keyword evidence="3" id="KW-0812">Transmembrane</keyword>
<dbReference type="Pfam" id="PF07690">
    <property type="entry name" value="MFS_1"/>
    <property type="match status" value="1"/>
</dbReference>
<feature type="transmembrane region" description="Helical" evidence="3">
    <location>
        <begin position="46"/>
        <end position="65"/>
    </location>
</feature>
<dbReference type="InterPro" id="IPR036259">
    <property type="entry name" value="MFS_trans_sf"/>
</dbReference>
<keyword evidence="6" id="KW-1185">Reference proteome</keyword>